<dbReference type="GO" id="GO:0005874">
    <property type="term" value="C:microtubule"/>
    <property type="evidence" value="ECO:0007669"/>
    <property type="project" value="TreeGrafter"/>
</dbReference>
<feature type="compositionally biased region" description="Basic and acidic residues" evidence="2">
    <location>
        <begin position="1043"/>
        <end position="1059"/>
    </location>
</feature>
<feature type="compositionally biased region" description="Basic and acidic residues" evidence="2">
    <location>
        <begin position="951"/>
        <end position="993"/>
    </location>
</feature>
<accession>A0AAW2ZFA0</accession>
<feature type="compositionally biased region" description="Basic and acidic residues" evidence="2">
    <location>
        <begin position="11"/>
        <end position="37"/>
    </location>
</feature>
<dbReference type="GO" id="GO:0005815">
    <property type="term" value="C:microtubule organizing center"/>
    <property type="evidence" value="ECO:0007669"/>
    <property type="project" value="TreeGrafter"/>
</dbReference>
<evidence type="ECO:0000313" key="5">
    <source>
        <dbReference type="Proteomes" id="UP001431209"/>
    </source>
</evidence>
<feature type="region of interest" description="Disordered" evidence="2">
    <location>
        <begin position="833"/>
        <end position="887"/>
    </location>
</feature>
<evidence type="ECO:0000256" key="1">
    <source>
        <dbReference type="SAM" id="Coils"/>
    </source>
</evidence>
<dbReference type="GO" id="GO:0045111">
    <property type="term" value="C:intermediate filament cytoskeleton"/>
    <property type="evidence" value="ECO:0007669"/>
    <property type="project" value="TreeGrafter"/>
</dbReference>
<feature type="region of interest" description="Disordered" evidence="2">
    <location>
        <begin position="1"/>
        <end position="37"/>
    </location>
</feature>
<evidence type="ECO:0000259" key="3">
    <source>
        <dbReference type="PROSITE" id="PS50151"/>
    </source>
</evidence>
<organism evidence="4 5">
    <name type="scientific">Acrasis kona</name>
    <dbReference type="NCBI Taxonomy" id="1008807"/>
    <lineage>
        <taxon>Eukaryota</taxon>
        <taxon>Discoba</taxon>
        <taxon>Heterolobosea</taxon>
        <taxon>Tetramitia</taxon>
        <taxon>Eutetramitia</taxon>
        <taxon>Acrasidae</taxon>
        <taxon>Acrasis</taxon>
    </lineage>
</organism>
<feature type="domain" description="UVR" evidence="3">
    <location>
        <begin position="348"/>
        <end position="383"/>
    </location>
</feature>
<dbReference type="Proteomes" id="UP001431209">
    <property type="component" value="Unassembled WGS sequence"/>
</dbReference>
<gene>
    <name evidence="4" type="ORF">AKO1_015238</name>
</gene>
<feature type="coiled-coil region" evidence="1">
    <location>
        <begin position="337"/>
        <end position="371"/>
    </location>
</feature>
<reference evidence="4 5" key="1">
    <citation type="submission" date="2024-03" db="EMBL/GenBank/DDBJ databases">
        <title>The Acrasis kona genome and developmental transcriptomes reveal deep origins of eukaryotic multicellular pathways.</title>
        <authorList>
            <person name="Sheikh S."/>
            <person name="Fu C.-J."/>
            <person name="Brown M.W."/>
            <person name="Baldauf S.L."/>
        </authorList>
    </citation>
    <scope>NUCLEOTIDE SEQUENCE [LARGE SCALE GENOMIC DNA]</scope>
    <source>
        <strain evidence="4 5">ATCC MYA-3509</strain>
    </source>
</reference>
<keyword evidence="5" id="KW-1185">Reference proteome</keyword>
<dbReference type="EMBL" id="JAOPGA020001393">
    <property type="protein sequence ID" value="KAL0488038.1"/>
    <property type="molecule type" value="Genomic_DNA"/>
</dbReference>
<proteinExistence type="predicted"/>
<feature type="compositionally biased region" description="Polar residues" evidence="2">
    <location>
        <begin position="166"/>
        <end position="175"/>
    </location>
</feature>
<protein>
    <recommendedName>
        <fullName evidence="3">UVR domain-containing protein</fullName>
    </recommendedName>
</protein>
<sequence>MSWFRFGANQKKPEEPKKQRDYAPPKFGQKAEDRTEQQIKIASSKASLDDELSLFTDMEVRSPVQLDLGGQMAESPVLTPKTNNIINAPSNDFEVPEPSLLKSRRLSNSSTTSSSSSVSANSSVSSRKSVTRATPIQVTQTPVEYDAPISTPTEKKRRRGKGAITIQESKPTSHSAYDEEKNETEADIINRLDHIQRIASIEVAKHEKEATTPVHTPAAPVDQQEYEEIEVEVEEEVEVDDDEEDQNDDAEYDLSKFGIPSNDEPTPVPKPESPLPKSITPILSPLSSAPTSPVDPPKKDKPSEFKKLVEATQVKFQELSKQASSIHTEIKKSLSDRTSSQTQLAALESDLERAENDLEQATNKEDFEKAHELDKHIHSLKQQIAKQHLNVTNQSLDFDALERKKRALPKQLRDVHYQFITKMNSIYDAEAKEVRDFAKEMDLKVRYSRERIDSEQDRLRRLEENARLDYDGIEKRKKRVQDEIDEEISDLKKTRQSSRDEMDNIDAQIVELEKKIIALKKQKRSHSTKFDASDVMIKKHEKRFELQLNSLIEEEKSAKQRLDACLMEKDEQESELSKLKNEINDLESIHQSNQHQLQIMNNKIKYSKLAMIHLERIESISKIDYKNSGSEIQDAKRAFDKLNHTYQESKIELESKSTLATSISKQISNATQSIPKLESEKKISVETRQFKEAARLNQEIKSKNLELDDLKQQYANVQQEKNALQEQFDRTDSKLKQQESTLQQLQIKEDTDRLKNHLIVNLIRIENAIVDIRQESNRDGDDDHHDDDDDGFVTGADLLKLELRDVESQVDELSDRIGLTHYDLQIIKDEIKSKQSSSSNDNSKQDLKTPTTIDATPDAATNTTQQAEPSKVEPTQLDDDDGESDPKILKSKVKNLRSELVDLDAEIEQAMANEDFERCAEIDEQQESIQSQIKSLMIQLASLGISDLDDDDHHEQDGDTKKSQQEEKTIVSTTNDHHENKRIVEENNHHDEEKEHEEEEGATGGDEVDHHEQEEEEQPSAFGFVSGGNDHSVQDDDDDDDDSNHVNDHNDGSDGEQEKSAFGFVSMDDNEGEEVSHDDGNHQQDHEREEEQTSAFGFISKNNGDDDGDDGESEEAESSAFGFIQGGDDGESEEKSAFGFIKVDDDEVVESQE</sequence>
<feature type="compositionally biased region" description="Acidic residues" evidence="2">
    <location>
        <begin position="224"/>
        <end position="252"/>
    </location>
</feature>
<name>A0AAW2ZFA0_9EUKA</name>
<dbReference type="PANTHER" id="PTHR14332:SF3">
    <property type="entry name" value="DISRUPTED IN SCHIZOPHRENIA 1 PROTEIN"/>
    <property type="match status" value="1"/>
</dbReference>
<evidence type="ECO:0000256" key="2">
    <source>
        <dbReference type="SAM" id="MobiDB-lite"/>
    </source>
</evidence>
<feature type="region of interest" description="Disordered" evidence="2">
    <location>
        <begin position="204"/>
        <end position="305"/>
    </location>
</feature>
<feature type="coiled-coil region" evidence="1">
    <location>
        <begin position="445"/>
        <end position="596"/>
    </location>
</feature>
<feature type="compositionally biased region" description="Acidic residues" evidence="2">
    <location>
        <begin position="1144"/>
        <end position="1153"/>
    </location>
</feature>
<feature type="region of interest" description="Disordered" evidence="2">
    <location>
        <begin position="947"/>
        <end position="1153"/>
    </location>
</feature>
<feature type="compositionally biased region" description="Low complexity" evidence="2">
    <location>
        <begin position="849"/>
        <end position="867"/>
    </location>
</feature>
<dbReference type="InterPro" id="IPR001943">
    <property type="entry name" value="UVR_dom"/>
</dbReference>
<feature type="compositionally biased region" description="Basic and acidic residues" evidence="2">
    <location>
        <begin position="1074"/>
        <end position="1091"/>
    </location>
</feature>
<feature type="compositionally biased region" description="Polar residues" evidence="2">
    <location>
        <begin position="80"/>
        <end position="90"/>
    </location>
</feature>
<feature type="region of interest" description="Disordered" evidence="2">
    <location>
        <begin position="75"/>
        <end position="181"/>
    </location>
</feature>
<feature type="compositionally biased region" description="Basic and acidic residues" evidence="2">
    <location>
        <begin position="296"/>
        <end position="305"/>
    </location>
</feature>
<dbReference type="PROSITE" id="PS50151">
    <property type="entry name" value="UVR"/>
    <property type="match status" value="1"/>
</dbReference>
<dbReference type="PANTHER" id="PTHR14332">
    <property type="entry name" value="DISRUPTED IN SCHIZOPHRENIA 1 PROTEIN"/>
    <property type="match status" value="1"/>
</dbReference>
<dbReference type="InterPro" id="IPR026081">
    <property type="entry name" value="DISC1"/>
</dbReference>
<feature type="coiled-coil region" evidence="1">
    <location>
        <begin position="693"/>
        <end position="748"/>
    </location>
</feature>
<keyword evidence="1" id="KW-0175">Coiled coil</keyword>
<dbReference type="AlphaFoldDB" id="A0AAW2ZFA0"/>
<feature type="compositionally biased region" description="Acidic residues" evidence="2">
    <location>
        <begin position="1105"/>
        <end position="1117"/>
    </location>
</feature>
<evidence type="ECO:0000313" key="4">
    <source>
        <dbReference type="EMBL" id="KAL0488038.1"/>
    </source>
</evidence>
<comment type="caution">
    <text evidence="4">The sequence shown here is derived from an EMBL/GenBank/DDBJ whole genome shotgun (WGS) entry which is preliminary data.</text>
</comment>
<feature type="compositionally biased region" description="Low complexity" evidence="2">
    <location>
        <begin position="106"/>
        <end position="134"/>
    </location>
</feature>